<dbReference type="SUPFAM" id="SSF56059">
    <property type="entry name" value="Glutathione synthetase ATP-binding domain-like"/>
    <property type="match status" value="1"/>
</dbReference>
<dbReference type="GO" id="GO:0034028">
    <property type="term" value="F:5-(carboxyamino)imidazole ribonucleotide synthase activity"/>
    <property type="evidence" value="ECO:0007669"/>
    <property type="project" value="UniProtKB-UniRule"/>
</dbReference>
<keyword evidence="4 5" id="KW-0067">ATP-binding</keyword>
<dbReference type="InterPro" id="IPR005875">
    <property type="entry name" value="PurK"/>
</dbReference>
<dbReference type="Pfam" id="PF02222">
    <property type="entry name" value="ATP-grasp"/>
    <property type="match status" value="1"/>
</dbReference>
<dbReference type="HAMAP" id="MF_01928">
    <property type="entry name" value="PurK"/>
    <property type="match status" value="1"/>
</dbReference>
<evidence type="ECO:0000313" key="8">
    <source>
        <dbReference type="EMBL" id="MBA5777300.1"/>
    </source>
</evidence>
<reference evidence="8 9" key="1">
    <citation type="submission" date="2020-07" db="EMBL/GenBank/DDBJ databases">
        <title>Stappia sp., F7233, whole genome shotgun sequencing project.</title>
        <authorList>
            <person name="Jiang S."/>
            <person name="Liu Z.W."/>
            <person name="Du Z.J."/>
        </authorList>
    </citation>
    <scope>NUCLEOTIDE SEQUENCE [LARGE SCALE GENOMIC DNA]</scope>
    <source>
        <strain evidence="8 9">F7233</strain>
    </source>
</reference>
<organism evidence="8 9">
    <name type="scientific">Stappia albiluteola</name>
    <dbReference type="NCBI Taxonomy" id="2758565"/>
    <lineage>
        <taxon>Bacteria</taxon>
        <taxon>Pseudomonadati</taxon>
        <taxon>Pseudomonadota</taxon>
        <taxon>Alphaproteobacteria</taxon>
        <taxon>Hyphomicrobiales</taxon>
        <taxon>Stappiaceae</taxon>
        <taxon>Stappia</taxon>
    </lineage>
</organism>
<feature type="binding site" evidence="5">
    <location>
        <begin position="186"/>
        <end position="189"/>
    </location>
    <ligand>
        <name>ATP</name>
        <dbReference type="ChEBI" id="CHEBI:30616"/>
    </ligand>
</feature>
<dbReference type="Pfam" id="PF22660">
    <property type="entry name" value="RS_preATP-grasp-like"/>
    <property type="match status" value="1"/>
</dbReference>
<dbReference type="InterPro" id="IPR011054">
    <property type="entry name" value="Rudment_hybrid_motif"/>
</dbReference>
<feature type="binding site" evidence="5">
    <location>
        <position position="151"/>
    </location>
    <ligand>
        <name>ATP</name>
        <dbReference type="ChEBI" id="CHEBI:30616"/>
    </ligand>
</feature>
<dbReference type="AlphaFoldDB" id="A0A839AC49"/>
<dbReference type="SUPFAM" id="SSF51246">
    <property type="entry name" value="Rudiment single hybrid motif"/>
    <property type="match status" value="1"/>
</dbReference>
<dbReference type="InterPro" id="IPR013815">
    <property type="entry name" value="ATP_grasp_subdomain_1"/>
</dbReference>
<feature type="binding site" evidence="5">
    <location>
        <position position="217"/>
    </location>
    <ligand>
        <name>ATP</name>
        <dbReference type="ChEBI" id="CHEBI:30616"/>
    </ligand>
</feature>
<feature type="binding site" evidence="5">
    <location>
        <begin position="274"/>
        <end position="275"/>
    </location>
    <ligand>
        <name>ATP</name>
        <dbReference type="ChEBI" id="CHEBI:30616"/>
    </ligand>
</feature>
<dbReference type="Gene3D" id="3.30.470.20">
    <property type="entry name" value="ATP-grasp fold, B domain"/>
    <property type="match status" value="1"/>
</dbReference>
<comment type="subunit">
    <text evidence="5 6">Homodimer.</text>
</comment>
<feature type="binding site" evidence="5">
    <location>
        <begin position="156"/>
        <end position="162"/>
    </location>
    <ligand>
        <name>ATP</name>
        <dbReference type="ChEBI" id="CHEBI:30616"/>
    </ligand>
</feature>
<dbReference type="Gene3D" id="3.40.50.20">
    <property type="match status" value="1"/>
</dbReference>
<dbReference type="InterPro" id="IPR011761">
    <property type="entry name" value="ATP-grasp"/>
</dbReference>
<evidence type="ECO:0000256" key="2">
    <source>
        <dbReference type="ARBA" id="ARBA00022741"/>
    </source>
</evidence>
<proteinExistence type="inferred from homology"/>
<dbReference type="Proteomes" id="UP000541109">
    <property type="component" value="Unassembled WGS sequence"/>
</dbReference>
<comment type="function">
    <text evidence="5">Catalyzes the ATP-dependent conversion of 5-aminoimidazole ribonucleotide (AIR) and HCO(3)(-) to N5-carboxyaminoimidazole ribonucleotide (N5-CAIR).</text>
</comment>
<dbReference type="EC" id="6.3.4.18" evidence="5 6"/>
<dbReference type="EMBL" id="JACFXV010000048">
    <property type="protein sequence ID" value="MBA5777300.1"/>
    <property type="molecule type" value="Genomic_DNA"/>
</dbReference>
<dbReference type="NCBIfam" id="TIGR01161">
    <property type="entry name" value="purK"/>
    <property type="match status" value="1"/>
</dbReference>
<dbReference type="NCBIfam" id="NF004679">
    <property type="entry name" value="PRK06019.1-5"/>
    <property type="match status" value="1"/>
</dbReference>
<dbReference type="UniPathway" id="UPA00074">
    <property type="reaction ID" value="UER00942"/>
</dbReference>
<dbReference type="NCBIfam" id="NF004676">
    <property type="entry name" value="PRK06019.1-2"/>
    <property type="match status" value="1"/>
</dbReference>
<dbReference type="GO" id="GO:0006189">
    <property type="term" value="P:'de novo' IMP biosynthetic process"/>
    <property type="evidence" value="ECO:0007669"/>
    <property type="project" value="UniProtKB-UniRule"/>
</dbReference>
<dbReference type="InterPro" id="IPR040686">
    <property type="entry name" value="PurK_C"/>
</dbReference>
<dbReference type="SUPFAM" id="SSF52440">
    <property type="entry name" value="PreATP-grasp domain"/>
    <property type="match status" value="1"/>
</dbReference>
<evidence type="ECO:0000256" key="3">
    <source>
        <dbReference type="ARBA" id="ARBA00022755"/>
    </source>
</evidence>
<name>A0A839AC49_9HYPH</name>
<dbReference type="GO" id="GO:0046872">
    <property type="term" value="F:metal ion binding"/>
    <property type="evidence" value="ECO:0007669"/>
    <property type="project" value="InterPro"/>
</dbReference>
<dbReference type="PROSITE" id="PS50975">
    <property type="entry name" value="ATP_GRASP"/>
    <property type="match status" value="1"/>
</dbReference>
<feature type="domain" description="ATP-grasp" evidence="7">
    <location>
        <begin position="115"/>
        <end position="304"/>
    </location>
</feature>
<dbReference type="FunFam" id="3.30.1490.20:FF:000015">
    <property type="entry name" value="N5-carboxyaminoimidazole ribonucleotide synthase"/>
    <property type="match status" value="1"/>
</dbReference>
<comment type="catalytic activity">
    <reaction evidence="5 6">
        <text>5-amino-1-(5-phospho-beta-D-ribosyl)imidazole + hydrogencarbonate + ATP = 5-carboxyamino-1-(5-phospho-D-ribosyl)imidazole + ADP + phosphate + 2 H(+)</text>
        <dbReference type="Rhea" id="RHEA:19317"/>
        <dbReference type="ChEBI" id="CHEBI:15378"/>
        <dbReference type="ChEBI" id="CHEBI:17544"/>
        <dbReference type="ChEBI" id="CHEBI:30616"/>
        <dbReference type="ChEBI" id="CHEBI:43474"/>
        <dbReference type="ChEBI" id="CHEBI:58730"/>
        <dbReference type="ChEBI" id="CHEBI:137981"/>
        <dbReference type="ChEBI" id="CHEBI:456216"/>
        <dbReference type="EC" id="6.3.4.18"/>
    </reaction>
</comment>
<dbReference type="InterPro" id="IPR003135">
    <property type="entry name" value="ATP-grasp_carboxylate-amine"/>
</dbReference>
<dbReference type="Pfam" id="PF17769">
    <property type="entry name" value="PurK_C"/>
    <property type="match status" value="1"/>
</dbReference>
<dbReference type="PANTHER" id="PTHR11609:SF5">
    <property type="entry name" value="PHOSPHORIBOSYLAMINOIMIDAZOLE CARBOXYLASE"/>
    <property type="match status" value="1"/>
</dbReference>
<evidence type="ECO:0000259" key="7">
    <source>
        <dbReference type="PROSITE" id="PS50975"/>
    </source>
</evidence>
<feature type="binding site" evidence="5">
    <location>
        <position position="194"/>
    </location>
    <ligand>
        <name>ATP</name>
        <dbReference type="ChEBI" id="CHEBI:30616"/>
    </ligand>
</feature>
<dbReference type="GO" id="GO:0005524">
    <property type="term" value="F:ATP binding"/>
    <property type="evidence" value="ECO:0007669"/>
    <property type="project" value="UniProtKB-UniRule"/>
</dbReference>
<dbReference type="InterPro" id="IPR054350">
    <property type="entry name" value="PurT/PurK_preATP-grasp"/>
</dbReference>
<accession>A0A839AC49</accession>
<evidence type="ECO:0000313" key="9">
    <source>
        <dbReference type="Proteomes" id="UP000541109"/>
    </source>
</evidence>
<keyword evidence="2 5" id="KW-0547">Nucleotide-binding</keyword>
<keyword evidence="9" id="KW-1185">Reference proteome</keyword>
<gene>
    <name evidence="5 6" type="primary">purK</name>
    <name evidence="8" type="ORF">H2509_09190</name>
</gene>
<comment type="caution">
    <text evidence="8">The sequence shown here is derived from an EMBL/GenBank/DDBJ whole genome shotgun (WGS) entry which is preliminary data.</text>
</comment>
<evidence type="ECO:0000256" key="1">
    <source>
        <dbReference type="ARBA" id="ARBA00022598"/>
    </source>
</evidence>
<keyword evidence="1 5" id="KW-0436">Ligase</keyword>
<dbReference type="InterPro" id="IPR016185">
    <property type="entry name" value="PreATP-grasp_dom_sf"/>
</dbReference>
<dbReference type="GO" id="GO:0005829">
    <property type="term" value="C:cytosol"/>
    <property type="evidence" value="ECO:0007669"/>
    <property type="project" value="TreeGrafter"/>
</dbReference>
<evidence type="ECO:0000256" key="5">
    <source>
        <dbReference type="HAMAP-Rule" id="MF_01928"/>
    </source>
</evidence>
<comment type="pathway">
    <text evidence="5 6">Purine metabolism; IMP biosynthesis via de novo pathway; 5-amino-1-(5-phospho-D-ribosyl)imidazole-4-carboxylate from 5-amino-1-(5-phospho-D-ribosyl)imidazole (N5-CAIR route): step 1/2.</text>
</comment>
<keyword evidence="3 5" id="KW-0658">Purine biosynthesis</keyword>
<feature type="binding site" evidence="5">
    <location>
        <position position="111"/>
    </location>
    <ligand>
        <name>ATP</name>
        <dbReference type="ChEBI" id="CHEBI:30616"/>
    </ligand>
</feature>
<sequence length="366" mass="39513">MSSMPDYAMKPGDTVGILGGGQLGRMLALAAARLGLNVHVFCPDPASPAFDVAAKTIVAAYEDEAALAAFAQTADVITYEFENVPARTAEVLAALRPVRPGPYALNVSQDRLTEKTFLAGAGIPVAPFRAVDSTADLDEALAEFGGRGVLKTRRFGYDGKGQLMIRSRADADGAYERLGSVPAILEGLISFEREVSVIVARGLDGMARAYDVAENRHEHHILKTSTVPAAIGGRTAAEARQIAETIAEKLGYVGVMGVEMFLLREAGAERLLVNEIAPRVHNSGHWTEDACLVSQFEQHIRAIAGWPLGSAERHFDVEMENLIGFDADRWHEILADPGARLHLYGKAETRPGRKMGHVNRVRPIKP</sequence>
<dbReference type="GO" id="GO:0004638">
    <property type="term" value="F:phosphoribosylaminoimidazole carboxylase activity"/>
    <property type="evidence" value="ECO:0007669"/>
    <property type="project" value="InterPro"/>
</dbReference>
<comment type="similarity">
    <text evidence="5 6">Belongs to the PurK/PurT family.</text>
</comment>
<evidence type="ECO:0000256" key="6">
    <source>
        <dbReference type="RuleBase" id="RU361200"/>
    </source>
</evidence>
<dbReference type="FunFam" id="3.40.50.20:FF:000016">
    <property type="entry name" value="N5-carboxyaminoimidazole ribonucleotide synthase"/>
    <property type="match status" value="1"/>
</dbReference>
<protein>
    <recommendedName>
        <fullName evidence="5 6">N5-carboxyaminoimidazole ribonucleotide synthase</fullName>
        <shortName evidence="5 6">N5-CAIR synthase</shortName>
        <ecNumber evidence="5 6">6.3.4.18</ecNumber>
    </recommendedName>
    <alternativeName>
        <fullName evidence="5 6">5-(carboxyamino)imidazole ribonucleotide synthetase</fullName>
    </alternativeName>
</protein>
<comment type="function">
    <text evidence="6">Catalyzes the ATP-dependent conversion of 5-aminoimidazole ribonucleotide (AIR) and HCO(3)- to N5-carboxyaminoimidazole ribonucleotide (N5-CAIR).</text>
</comment>
<dbReference type="NCBIfam" id="NF004675">
    <property type="entry name" value="PRK06019.1-1"/>
    <property type="match status" value="1"/>
</dbReference>
<dbReference type="PANTHER" id="PTHR11609">
    <property type="entry name" value="PURINE BIOSYNTHESIS PROTEIN 6/7, PUR6/7"/>
    <property type="match status" value="1"/>
</dbReference>
<dbReference type="Gene3D" id="3.30.1490.20">
    <property type="entry name" value="ATP-grasp fold, A domain"/>
    <property type="match status" value="1"/>
</dbReference>
<evidence type="ECO:0000256" key="4">
    <source>
        <dbReference type="ARBA" id="ARBA00022840"/>
    </source>
</evidence>